<dbReference type="EMBL" id="BPLR01013499">
    <property type="protein sequence ID" value="GIY61672.1"/>
    <property type="molecule type" value="Genomic_DNA"/>
</dbReference>
<evidence type="ECO:0000313" key="2">
    <source>
        <dbReference type="Proteomes" id="UP001054945"/>
    </source>
</evidence>
<gene>
    <name evidence="1" type="ORF">CEXT_39321</name>
</gene>
<reference evidence="1 2" key="1">
    <citation type="submission" date="2021-06" db="EMBL/GenBank/DDBJ databases">
        <title>Caerostris extrusa draft genome.</title>
        <authorList>
            <person name="Kono N."/>
            <person name="Arakawa K."/>
        </authorList>
    </citation>
    <scope>NUCLEOTIDE SEQUENCE [LARGE SCALE GENOMIC DNA]</scope>
</reference>
<dbReference type="AlphaFoldDB" id="A0AAV4UUE9"/>
<dbReference type="Proteomes" id="UP001054945">
    <property type="component" value="Unassembled WGS sequence"/>
</dbReference>
<comment type="caution">
    <text evidence="1">The sequence shown here is derived from an EMBL/GenBank/DDBJ whole genome shotgun (WGS) entry which is preliminary data.</text>
</comment>
<evidence type="ECO:0000313" key="1">
    <source>
        <dbReference type="EMBL" id="GIY61672.1"/>
    </source>
</evidence>
<name>A0AAV4UUE9_CAEEX</name>
<sequence length="89" mass="9889">MELLRTVTFNKWTSRVAHAPLANDRLIAGHFFFFSNPPFPFPAPGPVRRMEIPSILLSSVSPPVSNLEPSDISAEEEDVWIGIACPEAR</sequence>
<proteinExistence type="predicted"/>
<protein>
    <submittedName>
        <fullName evidence="1">Uncharacterized protein</fullName>
    </submittedName>
</protein>
<accession>A0AAV4UUE9</accession>
<keyword evidence="2" id="KW-1185">Reference proteome</keyword>
<organism evidence="1 2">
    <name type="scientific">Caerostris extrusa</name>
    <name type="common">Bark spider</name>
    <name type="synonym">Caerostris bankana</name>
    <dbReference type="NCBI Taxonomy" id="172846"/>
    <lineage>
        <taxon>Eukaryota</taxon>
        <taxon>Metazoa</taxon>
        <taxon>Ecdysozoa</taxon>
        <taxon>Arthropoda</taxon>
        <taxon>Chelicerata</taxon>
        <taxon>Arachnida</taxon>
        <taxon>Araneae</taxon>
        <taxon>Araneomorphae</taxon>
        <taxon>Entelegynae</taxon>
        <taxon>Araneoidea</taxon>
        <taxon>Araneidae</taxon>
        <taxon>Caerostris</taxon>
    </lineage>
</organism>